<reference evidence="2" key="1">
    <citation type="submission" date="2016-11" db="EMBL/GenBank/DDBJ databases">
        <title>Trade-off between light-utilization and light-protection in marine flavobacteria.</title>
        <authorList>
            <person name="Kumagai Y."/>
            <person name="Yoshizawa S."/>
            <person name="Kogure K."/>
        </authorList>
    </citation>
    <scope>NUCLEOTIDE SEQUENCE [LARGE SCALE GENOMIC DNA]</scope>
    <source>
        <strain evidence="2">SG-18</strain>
    </source>
</reference>
<protein>
    <recommendedName>
        <fullName evidence="3">SGNH hydrolase-type esterase domain-containing protein</fullName>
    </recommendedName>
</protein>
<evidence type="ECO:0008006" key="3">
    <source>
        <dbReference type="Google" id="ProtNLM"/>
    </source>
</evidence>
<dbReference type="AlphaFoldDB" id="A0A2S7T7R3"/>
<gene>
    <name evidence="1" type="ORF">BST99_09745</name>
</gene>
<accession>A0A2S7T7R3</accession>
<dbReference type="EMBL" id="MQVX01000001">
    <property type="protein sequence ID" value="PQJ15972.1"/>
    <property type="molecule type" value="Genomic_DNA"/>
</dbReference>
<name>A0A2S7T7R3_9FLAO</name>
<proteinExistence type="predicted"/>
<sequence>MERLNNNSKHQKHFLMTLKKLGLAALVIVFISCTTNDDSVEESQEGYTMLLIGNSFFRPYAEKLDDLSILAGFEDHKSTRITRGGENGRPINFWNDSTSSEHLQIKAALDQGNIDVFGMTAGHDPEDRIEGHRAWIDYATKRNPNIIIFIAIPQIDFPAEWEQRAQEYGFNSIQELNDYFVDIVHDEMVDSLRIEFPTTKIFTIPTGWSSINLDQMNENNELLDNISRFGPQATSLFVDEKGHQGDIIRETGSLIWLNSIYGVDLSTFSYDTGFMTNLPEIAEEIMDSHDPNYKL</sequence>
<comment type="caution">
    <text evidence="1">The sequence shown here is derived from an EMBL/GenBank/DDBJ whole genome shotgun (WGS) entry which is preliminary data.</text>
</comment>
<keyword evidence="2" id="KW-1185">Reference proteome</keyword>
<organism evidence="1 2">
    <name type="scientific">Aureicoccus marinus</name>
    <dbReference type="NCBI Taxonomy" id="754435"/>
    <lineage>
        <taxon>Bacteria</taxon>
        <taxon>Pseudomonadati</taxon>
        <taxon>Bacteroidota</taxon>
        <taxon>Flavobacteriia</taxon>
        <taxon>Flavobacteriales</taxon>
        <taxon>Flavobacteriaceae</taxon>
        <taxon>Aureicoccus</taxon>
    </lineage>
</organism>
<evidence type="ECO:0000313" key="1">
    <source>
        <dbReference type="EMBL" id="PQJ15972.1"/>
    </source>
</evidence>
<dbReference type="PROSITE" id="PS51257">
    <property type="entry name" value="PROKAR_LIPOPROTEIN"/>
    <property type="match status" value="1"/>
</dbReference>
<dbReference type="RefSeq" id="WP_105001640.1">
    <property type="nucleotide sequence ID" value="NZ_MQVX01000001.1"/>
</dbReference>
<evidence type="ECO:0000313" key="2">
    <source>
        <dbReference type="Proteomes" id="UP000239366"/>
    </source>
</evidence>
<dbReference type="Proteomes" id="UP000239366">
    <property type="component" value="Unassembled WGS sequence"/>
</dbReference>